<comment type="caution">
    <text evidence="7">The sequence shown here is derived from an EMBL/GenBank/DDBJ whole genome shotgun (WGS) entry which is preliminary data.</text>
</comment>
<dbReference type="PANTHER" id="PTHR35988:SF2">
    <property type="entry name" value="15-CIS-ZETA-CAROTENE ISOMERASE, CHLOROPLASTIC"/>
    <property type="match status" value="1"/>
</dbReference>
<dbReference type="GO" id="GO:0016020">
    <property type="term" value="C:membrane"/>
    <property type="evidence" value="ECO:0007669"/>
    <property type="project" value="UniProtKB-SubCell"/>
</dbReference>
<comment type="subcellular location">
    <subcellularLocation>
        <location evidence="1">Membrane</location>
        <topology evidence="1">Multi-pass membrane protein</topology>
    </subcellularLocation>
</comment>
<dbReference type="GO" id="GO:0090471">
    <property type="term" value="F:9,15,9'-tri-cis-zeta-carotene isomerase activity"/>
    <property type="evidence" value="ECO:0007669"/>
    <property type="project" value="TreeGrafter"/>
</dbReference>
<feature type="domain" description="NnrU" evidence="6">
    <location>
        <begin position="43"/>
        <end position="264"/>
    </location>
</feature>
<name>A0A9C9TI55_9HYPH</name>
<evidence type="ECO:0000259" key="6">
    <source>
        <dbReference type="Pfam" id="PF07298"/>
    </source>
</evidence>
<keyword evidence="3 5" id="KW-1133">Transmembrane helix</keyword>
<proteinExistence type="predicted"/>
<feature type="transmembrane region" description="Helical" evidence="5">
    <location>
        <begin position="238"/>
        <end position="260"/>
    </location>
</feature>
<dbReference type="Pfam" id="PF07298">
    <property type="entry name" value="NnrU"/>
    <property type="match status" value="1"/>
</dbReference>
<feature type="transmembrane region" description="Helical" evidence="5">
    <location>
        <begin position="109"/>
        <end position="129"/>
    </location>
</feature>
<evidence type="ECO:0000313" key="8">
    <source>
        <dbReference type="Proteomes" id="UP000885680"/>
    </source>
</evidence>
<evidence type="ECO:0000256" key="2">
    <source>
        <dbReference type="ARBA" id="ARBA00022692"/>
    </source>
</evidence>
<feature type="transmembrane region" description="Helical" evidence="5">
    <location>
        <begin position="176"/>
        <end position="196"/>
    </location>
</feature>
<gene>
    <name evidence="7" type="ORF">ENH89_13745</name>
</gene>
<feature type="transmembrane region" description="Helical" evidence="5">
    <location>
        <begin position="76"/>
        <end position="97"/>
    </location>
</feature>
<evidence type="ECO:0000256" key="1">
    <source>
        <dbReference type="ARBA" id="ARBA00004141"/>
    </source>
</evidence>
<sequence>MRHQHRGGRWPVPVLRQYVCLGRRQPGRGDVYLPVKAAAVVQFALAYVLFMTAHLVPAAPHLRGFAVRALGRRAYLVLYSLASLLLLVWLIAAARSAPTLFLWPLTPELVLVPLIAMPFAFTLVVAGLLQPNPLSVSWRGGVFDPARPGIVAVTRHPVLWGFLLWALSHVTVNGDMVSVALFGGLALYAVAGFGLADKRAKSRLGPDRWSTLAARTSIIPFAAILNGRARLSPDMSTLAGILGGLALYVAFLAGGHFWLFGVDPLVFLNP</sequence>
<dbReference type="PANTHER" id="PTHR35988">
    <property type="entry name" value="15-CIS-ZETA-CAROTENE ISOMERASE, CHLOROPLASTIC"/>
    <property type="match status" value="1"/>
</dbReference>
<dbReference type="InterPro" id="IPR009915">
    <property type="entry name" value="NnrU_dom"/>
</dbReference>
<evidence type="ECO:0000256" key="4">
    <source>
        <dbReference type="ARBA" id="ARBA00023136"/>
    </source>
</evidence>
<dbReference type="AlphaFoldDB" id="A0A9C9TI55"/>
<dbReference type="Proteomes" id="UP000885680">
    <property type="component" value="Unassembled WGS sequence"/>
</dbReference>
<evidence type="ECO:0000256" key="3">
    <source>
        <dbReference type="ARBA" id="ARBA00022989"/>
    </source>
</evidence>
<evidence type="ECO:0000313" key="7">
    <source>
        <dbReference type="EMBL" id="HEU01381.1"/>
    </source>
</evidence>
<feature type="transmembrane region" description="Helical" evidence="5">
    <location>
        <begin position="37"/>
        <end position="56"/>
    </location>
</feature>
<protein>
    <submittedName>
        <fullName evidence="7">NnrU family protein</fullName>
    </submittedName>
</protein>
<reference evidence="7" key="1">
    <citation type="journal article" date="2020" name="mSystems">
        <title>Genome- and Community-Level Interaction Insights into Carbon Utilization and Element Cycling Functions of Hydrothermarchaeota in Hydrothermal Sediment.</title>
        <authorList>
            <person name="Zhou Z."/>
            <person name="Liu Y."/>
            <person name="Xu W."/>
            <person name="Pan J."/>
            <person name="Luo Z.H."/>
            <person name="Li M."/>
        </authorList>
    </citation>
    <scope>NUCLEOTIDE SEQUENCE</scope>
    <source>
        <strain evidence="7">HyVt-347</strain>
    </source>
</reference>
<keyword evidence="2 5" id="KW-0812">Transmembrane</keyword>
<evidence type="ECO:0000256" key="5">
    <source>
        <dbReference type="SAM" id="Phobius"/>
    </source>
</evidence>
<dbReference type="EMBL" id="DRGN01000191">
    <property type="protein sequence ID" value="HEU01381.1"/>
    <property type="molecule type" value="Genomic_DNA"/>
</dbReference>
<organism evidence="7 8">
    <name type="scientific">Aurantimonas coralicida</name>
    <dbReference type="NCBI Taxonomy" id="182270"/>
    <lineage>
        <taxon>Bacteria</taxon>
        <taxon>Pseudomonadati</taxon>
        <taxon>Pseudomonadota</taxon>
        <taxon>Alphaproteobacteria</taxon>
        <taxon>Hyphomicrobiales</taxon>
        <taxon>Aurantimonadaceae</taxon>
        <taxon>Aurantimonas</taxon>
    </lineage>
</organism>
<keyword evidence="4 5" id="KW-0472">Membrane</keyword>
<accession>A0A9C9TI55</accession>